<sequence>MTGKTDLLAQLAAIPGERAQAAAAFDKREIDLVAELRSINATWEEIGAALGLGGRQSAQRKFKPLIEETRTVRVRPNPKVTP</sequence>
<accession>A0A917TM14</accession>
<comment type="caution">
    <text evidence="1">The sequence shown here is derived from an EMBL/GenBank/DDBJ whole genome shotgun (WGS) entry which is preliminary data.</text>
</comment>
<organism evidence="1 2">
    <name type="scientific">Micromonospora sonchi</name>
    <dbReference type="NCBI Taxonomy" id="1763543"/>
    <lineage>
        <taxon>Bacteria</taxon>
        <taxon>Bacillati</taxon>
        <taxon>Actinomycetota</taxon>
        <taxon>Actinomycetes</taxon>
        <taxon>Micromonosporales</taxon>
        <taxon>Micromonosporaceae</taxon>
        <taxon>Micromonospora</taxon>
    </lineage>
</organism>
<evidence type="ECO:0000313" key="1">
    <source>
        <dbReference type="EMBL" id="GGM27518.1"/>
    </source>
</evidence>
<reference evidence="1" key="2">
    <citation type="submission" date="2020-09" db="EMBL/GenBank/DDBJ databases">
        <authorList>
            <person name="Sun Q."/>
            <person name="Zhou Y."/>
        </authorList>
    </citation>
    <scope>NUCLEOTIDE SEQUENCE</scope>
    <source>
        <strain evidence="1">CGMCC 4.7312</strain>
    </source>
</reference>
<reference evidence="1" key="1">
    <citation type="journal article" date="2014" name="Int. J. Syst. Evol. Microbiol.">
        <title>Complete genome sequence of Corynebacterium casei LMG S-19264T (=DSM 44701T), isolated from a smear-ripened cheese.</title>
        <authorList>
            <consortium name="US DOE Joint Genome Institute (JGI-PGF)"/>
            <person name="Walter F."/>
            <person name="Albersmeier A."/>
            <person name="Kalinowski J."/>
            <person name="Ruckert C."/>
        </authorList>
    </citation>
    <scope>NUCLEOTIDE SEQUENCE</scope>
    <source>
        <strain evidence="1">CGMCC 4.7312</strain>
    </source>
</reference>
<dbReference type="AlphaFoldDB" id="A0A917TM14"/>
<dbReference type="EMBL" id="BMNB01000003">
    <property type="protein sequence ID" value="GGM27518.1"/>
    <property type="molecule type" value="Genomic_DNA"/>
</dbReference>
<protein>
    <submittedName>
        <fullName evidence="1">Uncharacterized protein</fullName>
    </submittedName>
</protein>
<proteinExistence type="predicted"/>
<dbReference type="Proteomes" id="UP000608890">
    <property type="component" value="Unassembled WGS sequence"/>
</dbReference>
<evidence type="ECO:0000313" key="2">
    <source>
        <dbReference type="Proteomes" id="UP000608890"/>
    </source>
</evidence>
<dbReference type="RefSeq" id="WP_189041081.1">
    <property type="nucleotide sequence ID" value="NZ_BMNB01000003.1"/>
</dbReference>
<gene>
    <name evidence="1" type="ORF">GCM10011608_10400</name>
</gene>
<name>A0A917TM14_9ACTN</name>
<keyword evidence="2" id="KW-1185">Reference proteome</keyword>